<dbReference type="SUPFAM" id="SSF52058">
    <property type="entry name" value="L domain-like"/>
    <property type="match status" value="1"/>
</dbReference>
<gene>
    <name evidence="3" type="ORF">TEA_008121</name>
</gene>
<dbReference type="STRING" id="542762.A0A4S4DAU3"/>
<dbReference type="InterPro" id="IPR032675">
    <property type="entry name" value="LRR_dom_sf"/>
</dbReference>
<dbReference type="Pfam" id="PF00646">
    <property type="entry name" value="F-box"/>
    <property type="match status" value="1"/>
</dbReference>
<protein>
    <recommendedName>
        <fullName evidence="5">FBD domain-containing protein</fullName>
    </recommendedName>
</protein>
<dbReference type="PANTHER" id="PTHR31900">
    <property type="entry name" value="F-BOX/RNI SUPERFAMILY PROTEIN-RELATED"/>
    <property type="match status" value="1"/>
</dbReference>
<proteinExistence type="predicted"/>
<evidence type="ECO:0000313" key="3">
    <source>
        <dbReference type="EMBL" id="THF99678.1"/>
    </source>
</evidence>
<evidence type="ECO:0000313" key="4">
    <source>
        <dbReference type="Proteomes" id="UP000306102"/>
    </source>
</evidence>
<evidence type="ECO:0008006" key="5">
    <source>
        <dbReference type="Google" id="ProtNLM"/>
    </source>
</evidence>
<dbReference type="Gene3D" id="3.80.10.10">
    <property type="entry name" value="Ribonuclease Inhibitor"/>
    <property type="match status" value="1"/>
</dbReference>
<dbReference type="InterPro" id="IPR050232">
    <property type="entry name" value="FBL13/AtMIF1-like"/>
</dbReference>
<dbReference type="InterPro" id="IPR053781">
    <property type="entry name" value="F-box_AtFBL13-like"/>
</dbReference>
<dbReference type="AlphaFoldDB" id="A0A4S4DAU3"/>
<name>A0A4S4DAU3_CAMSN</name>
<accession>A0A4S4DAU3</accession>
<dbReference type="SUPFAM" id="SSF81383">
    <property type="entry name" value="F-box domain"/>
    <property type="match status" value="1"/>
</dbReference>
<dbReference type="CDD" id="cd22160">
    <property type="entry name" value="F-box_AtFBL13-like"/>
    <property type="match status" value="1"/>
</dbReference>
<feature type="domain" description="F-box" evidence="1">
    <location>
        <begin position="12"/>
        <end position="46"/>
    </location>
</feature>
<comment type="caution">
    <text evidence="3">The sequence shown here is derived from an EMBL/GenBank/DDBJ whole genome shotgun (WGS) entry which is preliminary data.</text>
</comment>
<dbReference type="PANTHER" id="PTHR31900:SF34">
    <property type="entry name" value="EMB|CAB62440.1-RELATED"/>
    <property type="match status" value="1"/>
</dbReference>
<dbReference type="Gene3D" id="1.20.1280.50">
    <property type="match status" value="1"/>
</dbReference>
<dbReference type="Proteomes" id="UP000306102">
    <property type="component" value="Unassembled WGS sequence"/>
</dbReference>
<feature type="domain" description="At1g61320/AtMIF1 LRR" evidence="2">
    <location>
        <begin position="160"/>
        <end position="475"/>
    </location>
</feature>
<evidence type="ECO:0000259" key="1">
    <source>
        <dbReference type="Pfam" id="PF00646"/>
    </source>
</evidence>
<evidence type="ECO:0000259" key="2">
    <source>
        <dbReference type="Pfam" id="PF23622"/>
    </source>
</evidence>
<dbReference type="InterPro" id="IPR001810">
    <property type="entry name" value="F-box_dom"/>
</dbReference>
<keyword evidence="4" id="KW-1185">Reference proteome</keyword>
<dbReference type="InterPro" id="IPR036047">
    <property type="entry name" value="F-box-like_dom_sf"/>
</dbReference>
<sequence length="476" mass="55064">MANKNNDQDMFSYLTDSLILIIISFLPFKEAARTSTLSKRWQFLWHETKNIELDETLFVKPQNHQPNEETIGNQRRGFIDFSTQFIQGFRPVSVDKFRFSFSQPENYVEAMQNFVQFAIGHNAKVLELDFSEPTWDQQDFDLDLDNNHADLFELPPCVYEHKEPFKSLKLFACKFRVSQFINFSALTSLSLAWIQLSTTSFNALLSNCRLLESLSLKKCWNLENLNISAARLRTLVIDKCWSLENGIGIETPKLFFFKYSGPMNGFMIDYLNALGEADLDFGFEAEFGEYGDILYDLLRDIGCIRVLTVCSYMLQIISTAEEYPMLKPPLYKMRHLIMKTALHINEYHGISFFLFSCPRLQTLTIHISSSTTIFPEREATLSLAEHEFLSNGYIMVYKCLKRTLKVVNVTGFKGHLNEMLAIQYFIKYGYALETLYINLSNKKSPDGIDMEASYRANAEFLLQIHRASNALNIFIN</sequence>
<dbReference type="EMBL" id="SDRB02011872">
    <property type="protein sequence ID" value="THF99678.1"/>
    <property type="molecule type" value="Genomic_DNA"/>
</dbReference>
<dbReference type="Pfam" id="PF23622">
    <property type="entry name" value="LRR_At1g61320_AtMIF1"/>
    <property type="match status" value="1"/>
</dbReference>
<dbReference type="InterPro" id="IPR055357">
    <property type="entry name" value="LRR_At1g61320_AtMIF1"/>
</dbReference>
<reference evidence="3 4" key="1">
    <citation type="journal article" date="2018" name="Proc. Natl. Acad. Sci. U.S.A.">
        <title>Draft genome sequence of Camellia sinensis var. sinensis provides insights into the evolution of the tea genome and tea quality.</title>
        <authorList>
            <person name="Wei C."/>
            <person name="Yang H."/>
            <person name="Wang S."/>
            <person name="Zhao J."/>
            <person name="Liu C."/>
            <person name="Gao L."/>
            <person name="Xia E."/>
            <person name="Lu Y."/>
            <person name="Tai Y."/>
            <person name="She G."/>
            <person name="Sun J."/>
            <person name="Cao H."/>
            <person name="Tong W."/>
            <person name="Gao Q."/>
            <person name="Li Y."/>
            <person name="Deng W."/>
            <person name="Jiang X."/>
            <person name="Wang W."/>
            <person name="Chen Q."/>
            <person name="Zhang S."/>
            <person name="Li H."/>
            <person name="Wu J."/>
            <person name="Wang P."/>
            <person name="Li P."/>
            <person name="Shi C."/>
            <person name="Zheng F."/>
            <person name="Jian J."/>
            <person name="Huang B."/>
            <person name="Shan D."/>
            <person name="Shi M."/>
            <person name="Fang C."/>
            <person name="Yue Y."/>
            <person name="Li F."/>
            <person name="Li D."/>
            <person name="Wei S."/>
            <person name="Han B."/>
            <person name="Jiang C."/>
            <person name="Yin Y."/>
            <person name="Xia T."/>
            <person name="Zhang Z."/>
            <person name="Bennetzen J.L."/>
            <person name="Zhao S."/>
            <person name="Wan X."/>
        </authorList>
    </citation>
    <scope>NUCLEOTIDE SEQUENCE [LARGE SCALE GENOMIC DNA]</scope>
    <source>
        <strain evidence="4">cv. Shuchazao</strain>
        <tissue evidence="3">Leaf</tissue>
    </source>
</reference>
<organism evidence="3 4">
    <name type="scientific">Camellia sinensis var. sinensis</name>
    <name type="common">China tea</name>
    <dbReference type="NCBI Taxonomy" id="542762"/>
    <lineage>
        <taxon>Eukaryota</taxon>
        <taxon>Viridiplantae</taxon>
        <taxon>Streptophyta</taxon>
        <taxon>Embryophyta</taxon>
        <taxon>Tracheophyta</taxon>
        <taxon>Spermatophyta</taxon>
        <taxon>Magnoliopsida</taxon>
        <taxon>eudicotyledons</taxon>
        <taxon>Gunneridae</taxon>
        <taxon>Pentapetalae</taxon>
        <taxon>asterids</taxon>
        <taxon>Ericales</taxon>
        <taxon>Theaceae</taxon>
        <taxon>Camellia</taxon>
    </lineage>
</organism>